<feature type="domain" description="Cytidyltransferase-like" evidence="11">
    <location>
        <begin position="5"/>
        <end position="133"/>
    </location>
</feature>
<keyword evidence="8" id="KW-0460">Magnesium</keyword>
<evidence type="ECO:0000256" key="10">
    <source>
        <dbReference type="ARBA" id="ARBA00029346"/>
    </source>
</evidence>
<dbReference type="SUPFAM" id="SSF52374">
    <property type="entry name" value="Nucleotidylyl transferase"/>
    <property type="match status" value="1"/>
</dbReference>
<dbReference type="GO" id="GO:0015937">
    <property type="term" value="P:coenzyme A biosynthetic process"/>
    <property type="evidence" value="ECO:0007669"/>
    <property type="project" value="UniProtKB-KW"/>
</dbReference>
<dbReference type="InterPro" id="IPR014729">
    <property type="entry name" value="Rossmann-like_a/b/a_fold"/>
</dbReference>
<evidence type="ECO:0000256" key="9">
    <source>
        <dbReference type="ARBA" id="ARBA00022993"/>
    </source>
</evidence>
<proteinExistence type="inferred from homology"/>
<keyword evidence="3" id="KW-0963">Cytoplasm</keyword>
<dbReference type="PANTHER" id="PTHR21342">
    <property type="entry name" value="PHOSPHOPANTETHEINE ADENYLYLTRANSFERASE"/>
    <property type="match status" value="1"/>
</dbReference>
<dbReference type="HAMAP" id="MF_00151">
    <property type="entry name" value="PPAT_bact"/>
    <property type="match status" value="1"/>
</dbReference>
<organism evidence="12">
    <name type="scientific">marine sediment metagenome</name>
    <dbReference type="NCBI Taxonomy" id="412755"/>
    <lineage>
        <taxon>unclassified sequences</taxon>
        <taxon>metagenomes</taxon>
        <taxon>ecological metagenomes</taxon>
    </lineage>
</organism>
<dbReference type="EMBL" id="LAZR01001827">
    <property type="protein sequence ID" value="KKN38456.1"/>
    <property type="molecule type" value="Genomic_DNA"/>
</dbReference>
<evidence type="ECO:0000256" key="7">
    <source>
        <dbReference type="ARBA" id="ARBA00022840"/>
    </source>
</evidence>
<reference evidence="12" key="1">
    <citation type="journal article" date="2015" name="Nature">
        <title>Complex archaea that bridge the gap between prokaryotes and eukaryotes.</title>
        <authorList>
            <person name="Spang A."/>
            <person name="Saw J.H."/>
            <person name="Jorgensen S.L."/>
            <person name="Zaremba-Niedzwiedzka K."/>
            <person name="Martijn J."/>
            <person name="Lind A.E."/>
            <person name="van Eijk R."/>
            <person name="Schleper C."/>
            <person name="Guy L."/>
            <person name="Ettema T.J."/>
        </authorList>
    </citation>
    <scope>NUCLEOTIDE SEQUENCE</scope>
</reference>
<comment type="catalytic activity">
    <reaction evidence="10">
        <text>(R)-4'-phosphopantetheine + ATP + H(+) = 3'-dephospho-CoA + diphosphate</text>
        <dbReference type="Rhea" id="RHEA:19801"/>
        <dbReference type="ChEBI" id="CHEBI:15378"/>
        <dbReference type="ChEBI" id="CHEBI:30616"/>
        <dbReference type="ChEBI" id="CHEBI:33019"/>
        <dbReference type="ChEBI" id="CHEBI:57328"/>
        <dbReference type="ChEBI" id="CHEBI:61723"/>
        <dbReference type="EC" id="2.7.7.3"/>
    </reaction>
</comment>
<dbReference type="InterPro" id="IPR004821">
    <property type="entry name" value="Cyt_trans-like"/>
</dbReference>
<dbReference type="Pfam" id="PF01467">
    <property type="entry name" value="CTP_transf_like"/>
    <property type="match status" value="1"/>
</dbReference>
<dbReference type="EC" id="2.7.7.3" evidence="1"/>
<evidence type="ECO:0000256" key="8">
    <source>
        <dbReference type="ARBA" id="ARBA00022842"/>
    </source>
</evidence>
<dbReference type="GO" id="GO:0005524">
    <property type="term" value="F:ATP binding"/>
    <property type="evidence" value="ECO:0007669"/>
    <property type="project" value="UniProtKB-KW"/>
</dbReference>
<dbReference type="GO" id="GO:0004595">
    <property type="term" value="F:pantetheine-phosphate adenylyltransferase activity"/>
    <property type="evidence" value="ECO:0007669"/>
    <property type="project" value="UniProtKB-EC"/>
</dbReference>
<keyword evidence="4" id="KW-0808">Transferase</keyword>
<evidence type="ECO:0000313" key="12">
    <source>
        <dbReference type="EMBL" id="KKN38456.1"/>
    </source>
</evidence>
<evidence type="ECO:0000256" key="4">
    <source>
        <dbReference type="ARBA" id="ARBA00022679"/>
    </source>
</evidence>
<dbReference type="Gene3D" id="3.40.50.620">
    <property type="entry name" value="HUPs"/>
    <property type="match status" value="1"/>
</dbReference>
<keyword evidence="9" id="KW-0173">Coenzyme A biosynthesis</keyword>
<dbReference type="NCBIfam" id="TIGR01510">
    <property type="entry name" value="coaD_prev_kdtB"/>
    <property type="match status" value="1"/>
</dbReference>
<dbReference type="CDD" id="cd02163">
    <property type="entry name" value="PPAT"/>
    <property type="match status" value="1"/>
</dbReference>
<accession>A0A0F9SNG3</accession>
<evidence type="ECO:0000256" key="2">
    <source>
        <dbReference type="ARBA" id="ARBA00013868"/>
    </source>
</evidence>
<evidence type="ECO:0000259" key="11">
    <source>
        <dbReference type="Pfam" id="PF01467"/>
    </source>
</evidence>
<dbReference type="PANTHER" id="PTHR21342:SF1">
    <property type="entry name" value="PHOSPHOPANTETHEINE ADENYLYLTRANSFERASE"/>
    <property type="match status" value="1"/>
</dbReference>
<keyword evidence="5" id="KW-0548">Nucleotidyltransferase</keyword>
<dbReference type="AlphaFoldDB" id="A0A0F9SNG3"/>
<dbReference type="InterPro" id="IPR001980">
    <property type="entry name" value="PPAT"/>
</dbReference>
<comment type="caution">
    <text evidence="12">The sequence shown here is derived from an EMBL/GenBank/DDBJ whole genome shotgun (WGS) entry which is preliminary data.</text>
</comment>
<protein>
    <recommendedName>
        <fullName evidence="2">Phosphopantetheine adenylyltransferase</fullName>
        <ecNumber evidence="1">2.7.7.3</ecNumber>
    </recommendedName>
</protein>
<gene>
    <name evidence="12" type="ORF">LCGC14_0753330</name>
</gene>
<keyword evidence="7" id="KW-0067">ATP-binding</keyword>
<evidence type="ECO:0000256" key="6">
    <source>
        <dbReference type="ARBA" id="ARBA00022741"/>
    </source>
</evidence>
<dbReference type="PRINTS" id="PR01020">
    <property type="entry name" value="LPSBIOSNTHSS"/>
</dbReference>
<keyword evidence="6" id="KW-0547">Nucleotide-binding</keyword>
<evidence type="ECO:0000256" key="1">
    <source>
        <dbReference type="ARBA" id="ARBA00012392"/>
    </source>
</evidence>
<dbReference type="NCBIfam" id="TIGR00125">
    <property type="entry name" value="cyt_tran_rel"/>
    <property type="match status" value="1"/>
</dbReference>
<evidence type="ECO:0000256" key="5">
    <source>
        <dbReference type="ARBA" id="ARBA00022695"/>
    </source>
</evidence>
<name>A0A0F9SNG3_9ZZZZ</name>
<sequence>MLKAVCPGTFDPITNGHVDVINRAAELYDEVFVGVTTKSDKNLLFDAEERIKMVEEAVGDNPKIQVKSFDSLVVKFARENGANIIIRGLRAVSDFEHEFQMAQLNKKLADEVETMFVMANARFAYLSSSAVKEIAQFSGDVSSLVPQSVELKLKSRYARAQ</sequence>
<evidence type="ECO:0000256" key="3">
    <source>
        <dbReference type="ARBA" id="ARBA00022490"/>
    </source>
</evidence>